<organism evidence="1 2">
    <name type="scientific">Photobacterium leiognathi lrivu.4.1</name>
    <dbReference type="NCBI Taxonomy" id="1248232"/>
    <lineage>
        <taxon>Bacteria</taxon>
        <taxon>Pseudomonadati</taxon>
        <taxon>Pseudomonadota</taxon>
        <taxon>Gammaproteobacteria</taxon>
        <taxon>Vibrionales</taxon>
        <taxon>Vibrionaceae</taxon>
        <taxon>Photobacterium</taxon>
    </lineage>
</organism>
<dbReference type="EMBL" id="DF196819">
    <property type="protein sequence ID" value="GAD29820.1"/>
    <property type="molecule type" value="Genomic_DNA"/>
</dbReference>
<evidence type="ECO:0000313" key="1">
    <source>
        <dbReference type="EMBL" id="GAD29820.1"/>
    </source>
</evidence>
<reference evidence="2" key="1">
    <citation type="submission" date="2012-12" db="EMBL/GenBank/DDBJ databases">
        <title>Genome Sequence of Photobacterium leiognathi lrivu.4.1.</title>
        <authorList>
            <person name="Urbanczyk H."/>
            <person name="Ogura Y."/>
            <person name="Hayashi T."/>
            <person name="Dunlap P.V."/>
        </authorList>
    </citation>
    <scope>NUCLEOTIDE SEQUENCE [LARGE SCALE GENOMIC DNA]</scope>
    <source>
        <strain evidence="2">lrivu.4.1</strain>
    </source>
</reference>
<evidence type="ECO:0000313" key="2">
    <source>
        <dbReference type="Proteomes" id="UP000030675"/>
    </source>
</evidence>
<accession>A0A0U1P5H5</accession>
<protein>
    <submittedName>
        <fullName evidence="1">Uncharacterized protein</fullName>
    </submittedName>
</protein>
<dbReference type="RefSeq" id="WP_023932339.1">
    <property type="nucleotide sequence ID" value="NZ_DF196819.1"/>
</dbReference>
<proteinExistence type="predicted"/>
<sequence length="183" mass="21459">MNEYDQEQDDSTDVYIPSEEEMSYYKMSDCEQQIFDIAKTLAIKDFMYEIKNGNLEHFKPHTYNMLDIAVERNVICSHTREFLYNQVRNHNSVRSESYEATQRRLQRKDSGELRLDKYLPLTIRFHWDPDNGGFVDTIWNKGISAKQMSTHPGINGLGVNRLTAMAKGEMIEYGKYQVVKNIL</sequence>
<dbReference type="AlphaFoldDB" id="A0A0U1P5H5"/>
<dbReference type="HOGENOM" id="CLU_1473898_0_0_6"/>
<gene>
    <name evidence="1" type="ORF">PLEI_1473</name>
</gene>
<dbReference type="Proteomes" id="UP000030675">
    <property type="component" value="Unassembled WGS sequence"/>
</dbReference>
<name>A0A0U1P5H5_PHOLE</name>